<dbReference type="GO" id="GO:0051603">
    <property type="term" value="P:proteolysis involved in protein catabolic process"/>
    <property type="evidence" value="ECO:0007669"/>
    <property type="project" value="TreeGrafter"/>
</dbReference>
<dbReference type="InterPro" id="IPR003959">
    <property type="entry name" value="ATPase_AAA_core"/>
</dbReference>
<dbReference type="RefSeq" id="YP_009278441.1">
    <property type="nucleotide sequence ID" value="NC_031007.1"/>
</dbReference>
<dbReference type="Proteomes" id="UP000201594">
    <property type="component" value="Segment"/>
</dbReference>
<dbReference type="Gene3D" id="3.40.50.300">
    <property type="entry name" value="P-loop containing nucleotide triphosphate hydrolases"/>
    <property type="match status" value="2"/>
</dbReference>
<dbReference type="PANTHER" id="PTHR48102">
    <property type="entry name" value="ATP-DEPENDENT CLP PROTEASE ATP-BINDING SUBUNIT CLPX-LIKE, MITOCHONDRIAL-RELATED"/>
    <property type="match status" value="1"/>
</dbReference>
<evidence type="ECO:0000313" key="3">
    <source>
        <dbReference type="Proteomes" id="UP000201594"/>
    </source>
</evidence>
<organism evidence="2 3">
    <name type="scientific">Erwinia phage vB_EamM_EarlPhillipIV</name>
    <dbReference type="NCBI Taxonomy" id="1883372"/>
    <lineage>
        <taxon>Viruses</taxon>
        <taxon>Duplodnaviria</taxon>
        <taxon>Heunggongvirae</taxon>
        <taxon>Uroviricota</taxon>
        <taxon>Caudoviricetes</taxon>
        <taxon>Chimalliviridae</taxon>
        <taxon>Derbicusvirus</taxon>
        <taxon>Derbicusvirus derbicus</taxon>
    </lineage>
</organism>
<dbReference type="Gene3D" id="1.10.8.60">
    <property type="match status" value="1"/>
</dbReference>
<reference evidence="2 3" key="1">
    <citation type="submission" date="2016-06" db="EMBL/GenBank/DDBJ databases">
        <authorList>
            <person name="Kjaerup R.B."/>
            <person name="Dalgaard T.S."/>
            <person name="Juul-Madsen H.R."/>
        </authorList>
    </citation>
    <scope>NUCLEOTIDE SEQUENCE [LARGE SCALE GENOMIC DNA]</scope>
</reference>
<feature type="domain" description="AAA+ ATPase" evidence="1">
    <location>
        <begin position="53"/>
        <end position="593"/>
    </location>
</feature>
<proteinExistence type="predicted"/>
<dbReference type="GeneID" id="29061732"/>
<protein>
    <submittedName>
        <fullName evidence="2">Putative heat shock protein</fullName>
    </submittedName>
</protein>
<gene>
    <name evidence="2" type="ORF">EARLPHILLIPIV_129</name>
</gene>
<dbReference type="KEGG" id="vg:29061732"/>
<evidence type="ECO:0000259" key="1">
    <source>
        <dbReference type="SMART" id="SM00382"/>
    </source>
</evidence>
<dbReference type="OrthoDB" id="3181at10239"/>
<dbReference type="InterPro" id="IPR003593">
    <property type="entry name" value="AAA+_ATPase"/>
</dbReference>
<dbReference type="InterPro" id="IPR027417">
    <property type="entry name" value="P-loop_NTPase"/>
</dbReference>
<dbReference type="PANTHER" id="PTHR48102:SF3">
    <property type="entry name" value="ATP-DEPENDENT PROTEASE ATPASE SUBUNIT HSLU"/>
    <property type="match status" value="1"/>
</dbReference>
<dbReference type="Pfam" id="PF07724">
    <property type="entry name" value="AAA_2"/>
    <property type="match status" value="1"/>
</dbReference>
<dbReference type="GO" id="GO:0005524">
    <property type="term" value="F:ATP binding"/>
    <property type="evidence" value="ECO:0007669"/>
    <property type="project" value="InterPro"/>
</dbReference>
<name>A0A1B2ICH9_9CAUD</name>
<dbReference type="EMBL" id="KX397367">
    <property type="protein sequence ID" value="ANZ48978.1"/>
    <property type="molecule type" value="Genomic_DNA"/>
</dbReference>
<dbReference type="SUPFAM" id="SSF52540">
    <property type="entry name" value="P-loop containing nucleoside triphosphate hydrolases"/>
    <property type="match status" value="1"/>
</dbReference>
<sequence>MKGKNGIMSPIEMVSIFDKSVRGQEEAKRQLSIALFNRHRRAKLPADDRKFVKKQNILIEGPTGSGKTALMRVLREDFGLPVLEVDITEYSEAGYHGKSVDDMLRELQEIDIRVPKWFNEKPEAKKGDKPKVTDLTPVDNVKRDAESAKRMLTALRILAVGSVGGRLYGMHIFRDMDAASRLFSTVEQYVAEEANFLIEFFNRGVDIVENQSIGLQDKHNVFANDCESVFAPLVGETGTATIEMSTAFKDKYGLGDYTAQRLLEELSGYDVSDFGALWDIQIPVAEIKEWPTNDIAAEKSGFYRERLKGAMIAYFFRSLIAGLIKTGDSKVEDHASKTMAMQKYNGKDMAKEVASMFGLGMDAGAQSQEKLKEYIRAGMACMAQERVLQLGRSFRSWTNQLAKLKMVGASKIIFPPKMTGAWEELKDMSFDEYWKQTTAEIAKRSVKQIREDVQHAPLIFAPVGDAPDFGGMTFRPGRPDFPMGGMGGLFGMMRGGPRIGGDSKEFLENFAVIFIDEIDKLIQEPGRSGDVSRMGVQRGLLKLVEGGVYNGIDTSNILFVGAGAFSGTSPAKLLPELVGRFPIRARLKALNNDDYVAICKLERSPFNMYIKMLGTDDVKVKFDEDTFVYIAQLTELENQEFNLGARRIEGIIERVFAPAMFEPEKYLEHGFDIRGETLRKTLRG</sequence>
<dbReference type="GO" id="GO:0016887">
    <property type="term" value="F:ATP hydrolysis activity"/>
    <property type="evidence" value="ECO:0007669"/>
    <property type="project" value="InterPro"/>
</dbReference>
<accession>A0A1B2ICH9</accession>
<dbReference type="InterPro" id="IPR050052">
    <property type="entry name" value="ATP-dep_Clp_protease_ClpX"/>
</dbReference>
<dbReference type="SMART" id="SM00382">
    <property type="entry name" value="AAA"/>
    <property type="match status" value="1"/>
</dbReference>
<keyword evidence="2" id="KW-0346">Stress response</keyword>
<evidence type="ECO:0000313" key="2">
    <source>
        <dbReference type="EMBL" id="ANZ48978.1"/>
    </source>
</evidence>